<name>A0A7G1HUQ3_9BACT</name>
<protein>
    <submittedName>
        <fullName evidence="1">Uncharacterized protein</fullName>
    </submittedName>
</protein>
<dbReference type="KEGG" id="copr:Cop2CBH44_04970"/>
<gene>
    <name evidence="1" type="ORF">Cop2CBH44_04970</name>
</gene>
<dbReference type="Proteomes" id="UP000594042">
    <property type="component" value="Chromosome"/>
</dbReference>
<evidence type="ECO:0000313" key="2">
    <source>
        <dbReference type="Proteomes" id="UP000594042"/>
    </source>
</evidence>
<evidence type="ECO:0000313" key="1">
    <source>
        <dbReference type="EMBL" id="BCI62144.1"/>
    </source>
</evidence>
<keyword evidence="2" id="KW-1185">Reference proteome</keyword>
<proteinExistence type="predicted"/>
<sequence length="116" mass="13749">MRRCLRFRSMGQPNGNCTITSYKIDSNFFRKENNISLPQKSSRACRLNFARAGFESFFQRYFFCFYKEEAGYLTRKNKEKDRKNTQNVRIIFLLEKVRLALRAAAKVFLFIIPVAP</sequence>
<dbReference type="EMBL" id="AP023322">
    <property type="protein sequence ID" value="BCI62144.1"/>
    <property type="molecule type" value="Genomic_DNA"/>
</dbReference>
<accession>A0A7G1HUQ3</accession>
<organism evidence="1 2">
    <name type="scientific">Coprobacter secundus subsp. similis</name>
    <dbReference type="NCBI Taxonomy" id="2751153"/>
    <lineage>
        <taxon>Bacteria</taxon>
        <taxon>Pseudomonadati</taxon>
        <taxon>Bacteroidota</taxon>
        <taxon>Bacteroidia</taxon>
        <taxon>Bacteroidales</taxon>
        <taxon>Barnesiellaceae</taxon>
        <taxon>Coprobacter</taxon>
    </lineage>
</organism>
<dbReference type="AlphaFoldDB" id="A0A7G1HUQ3"/>
<reference evidence="2" key="1">
    <citation type="submission" date="2020-07" db="EMBL/GenBank/DDBJ databases">
        <title>Complete genome sequencing of Coprobacter sp. strain 2CBH44.</title>
        <authorList>
            <person name="Sakamoto M."/>
            <person name="Murakami T."/>
            <person name="Mori H."/>
        </authorList>
    </citation>
    <scope>NUCLEOTIDE SEQUENCE [LARGE SCALE GENOMIC DNA]</scope>
    <source>
        <strain evidence="2">2CBH44</strain>
    </source>
</reference>